<keyword evidence="1" id="KW-1133">Transmembrane helix</keyword>
<protein>
    <recommendedName>
        <fullName evidence="4">DUF4352 domain-containing protein</fullName>
    </recommendedName>
</protein>
<dbReference type="Proteomes" id="UP000605805">
    <property type="component" value="Unassembled WGS sequence"/>
</dbReference>
<proteinExistence type="predicted"/>
<comment type="caution">
    <text evidence="2">The sequence shown here is derived from an EMBL/GenBank/DDBJ whole genome shotgun (WGS) entry which is preliminary data.</text>
</comment>
<sequence length="164" mass="18189">MLKVNSRSVVRWRRFWCSGVSPIISALMLFLMVLVATAIAISIVSVRSAYVRSLLDALSRGVEASLEEDLQIVYTATGSYGTVILGVMNTGSRDVKILTIYVNGSPIETTNIYAKCRDEVRRMPITIRTGELCLIAVATEMLGECYEMTIVTEGGSYIFRVYTR</sequence>
<reference evidence="2" key="1">
    <citation type="journal article" date="2020" name="ISME J.">
        <title>Gammaproteobacteria mediating utilization of methyl-, sulfur- and petroleum organic compounds in deep ocean hydrothermal plumes.</title>
        <authorList>
            <person name="Zhou Z."/>
            <person name="Liu Y."/>
            <person name="Pan J."/>
            <person name="Cron B.R."/>
            <person name="Toner B.M."/>
            <person name="Anantharaman K."/>
            <person name="Breier J.A."/>
            <person name="Dick G.J."/>
            <person name="Li M."/>
        </authorList>
    </citation>
    <scope>NUCLEOTIDE SEQUENCE</scope>
    <source>
        <strain evidence="2">SZUA-1435</strain>
    </source>
</reference>
<dbReference type="EMBL" id="DQTV01000030">
    <property type="protein sequence ID" value="HIP56705.1"/>
    <property type="molecule type" value="Genomic_DNA"/>
</dbReference>
<accession>A0A833DTB6</accession>
<keyword evidence="1" id="KW-0812">Transmembrane</keyword>
<name>A0A833DTB6_9CREN</name>
<evidence type="ECO:0000313" key="3">
    <source>
        <dbReference type="Proteomes" id="UP000605805"/>
    </source>
</evidence>
<gene>
    <name evidence="2" type="ORF">EYH02_01330</name>
</gene>
<evidence type="ECO:0000256" key="1">
    <source>
        <dbReference type="SAM" id="Phobius"/>
    </source>
</evidence>
<evidence type="ECO:0008006" key="4">
    <source>
        <dbReference type="Google" id="ProtNLM"/>
    </source>
</evidence>
<dbReference type="AlphaFoldDB" id="A0A833DTB6"/>
<feature type="transmembrane region" description="Helical" evidence="1">
    <location>
        <begin position="20"/>
        <end position="44"/>
    </location>
</feature>
<evidence type="ECO:0000313" key="2">
    <source>
        <dbReference type="EMBL" id="HIP56705.1"/>
    </source>
</evidence>
<keyword evidence="1" id="KW-0472">Membrane</keyword>
<organism evidence="2 3">
    <name type="scientific">Ignisphaera aggregans</name>
    <dbReference type="NCBI Taxonomy" id="334771"/>
    <lineage>
        <taxon>Archaea</taxon>
        <taxon>Thermoproteota</taxon>
        <taxon>Thermoprotei</taxon>
        <taxon>Desulfurococcales</taxon>
        <taxon>Desulfurococcaceae</taxon>
        <taxon>Ignisphaera</taxon>
    </lineage>
</organism>